<evidence type="ECO:0000313" key="2">
    <source>
        <dbReference type="EMBL" id="CUQ30305.1"/>
    </source>
</evidence>
<reference evidence="2 3" key="1">
    <citation type="submission" date="2015-09" db="EMBL/GenBank/DDBJ databases">
        <authorList>
            <consortium name="Pathogen Informatics"/>
        </authorList>
    </citation>
    <scope>NUCLEOTIDE SEQUENCE [LARGE SCALE GENOMIC DNA]</scope>
    <source>
        <strain evidence="2 3">2789STDY5608854</strain>
    </source>
</reference>
<evidence type="ECO:0000256" key="1">
    <source>
        <dbReference type="SAM" id="MobiDB-lite"/>
    </source>
</evidence>
<organism evidence="2 3">
    <name type="scientific">Flavonifractor plautii</name>
    <name type="common">Fusobacterium plautii</name>
    <dbReference type="NCBI Taxonomy" id="292800"/>
    <lineage>
        <taxon>Bacteria</taxon>
        <taxon>Bacillati</taxon>
        <taxon>Bacillota</taxon>
        <taxon>Clostridia</taxon>
        <taxon>Eubacteriales</taxon>
        <taxon>Oscillospiraceae</taxon>
        <taxon>Flavonifractor</taxon>
    </lineage>
</organism>
<dbReference type="EMBL" id="CYZT01000874">
    <property type="protein sequence ID" value="CUQ30305.1"/>
    <property type="molecule type" value="Genomic_DNA"/>
</dbReference>
<feature type="region of interest" description="Disordered" evidence="1">
    <location>
        <begin position="1"/>
        <end position="156"/>
    </location>
</feature>
<feature type="compositionally biased region" description="Low complexity" evidence="1">
    <location>
        <begin position="10"/>
        <end position="29"/>
    </location>
</feature>
<dbReference type="Proteomes" id="UP000095746">
    <property type="component" value="Unassembled WGS sequence"/>
</dbReference>
<dbReference type="AlphaFoldDB" id="A0A174VE59"/>
<feature type="compositionally biased region" description="Polar residues" evidence="1">
    <location>
        <begin position="52"/>
        <end position="62"/>
    </location>
</feature>
<feature type="compositionally biased region" description="Basic and acidic residues" evidence="1">
    <location>
        <begin position="93"/>
        <end position="105"/>
    </location>
</feature>
<name>A0A174VE59_FLAPL</name>
<feature type="compositionally biased region" description="Basic and acidic residues" evidence="1">
    <location>
        <begin position="42"/>
        <end position="51"/>
    </location>
</feature>
<gene>
    <name evidence="2" type="ORF">ERS852411_04221</name>
</gene>
<proteinExistence type="predicted"/>
<evidence type="ECO:0000313" key="3">
    <source>
        <dbReference type="Proteomes" id="UP000095746"/>
    </source>
</evidence>
<protein>
    <submittedName>
        <fullName evidence="2">Uncharacterized protein</fullName>
    </submittedName>
</protein>
<sequence>MGQVPEGAEAATQAASSQHQSAAHSRQATDAAGTFSHSYRKTGKEAFRITSERQSSQQATQDRPQRPPIRQNGTPKISTPPGVSAPGKSDYGAGKEPDSSYRRDIQPPTDTAGTRRAPSPPAPASLPWAAHSPRSAQHGHGGLPAQASIPGRTPSP</sequence>
<accession>A0A174VE59</accession>